<reference evidence="7 8" key="1">
    <citation type="submission" date="2017-07" db="EMBL/GenBank/DDBJ databases">
        <title>Tetzosporium hominis gen.nov. sp.nov.</title>
        <authorList>
            <person name="Tetz G."/>
            <person name="Tetz V."/>
        </authorList>
    </citation>
    <scope>NUCLEOTIDE SEQUENCE [LARGE SCALE GENOMIC DNA]</scope>
    <source>
        <strain evidence="7 8">VT-49</strain>
    </source>
</reference>
<keyword evidence="7" id="KW-0966">Cell projection</keyword>
<evidence type="ECO:0000256" key="6">
    <source>
        <dbReference type="PIRNR" id="PIRNR039090"/>
    </source>
</evidence>
<dbReference type="SUPFAM" id="SSF101116">
    <property type="entry name" value="Flagellar export chaperone FliS"/>
    <property type="match status" value="1"/>
</dbReference>
<keyword evidence="8" id="KW-1185">Reference proteome</keyword>
<comment type="similarity">
    <text evidence="2 6">Belongs to the FliS family.</text>
</comment>
<dbReference type="Pfam" id="PF02561">
    <property type="entry name" value="FliS"/>
    <property type="match status" value="1"/>
</dbReference>
<dbReference type="CDD" id="cd16098">
    <property type="entry name" value="FliS"/>
    <property type="match status" value="1"/>
</dbReference>
<dbReference type="InterPro" id="IPR036584">
    <property type="entry name" value="FliS_sf"/>
</dbReference>
<evidence type="ECO:0000313" key="8">
    <source>
        <dbReference type="Proteomes" id="UP000217065"/>
    </source>
</evidence>
<comment type="subcellular location">
    <subcellularLocation>
        <location evidence="1 6">Cytoplasm</location>
        <location evidence="1 6">Cytosol</location>
    </subcellularLocation>
</comment>
<dbReference type="AlphaFoldDB" id="A0A264W4A8"/>
<dbReference type="Gene3D" id="1.20.120.340">
    <property type="entry name" value="Flagellar protein FliS"/>
    <property type="match status" value="1"/>
</dbReference>
<keyword evidence="4 6" id="KW-1005">Bacterial flagellum biogenesis</keyword>
<dbReference type="Proteomes" id="UP000217065">
    <property type="component" value="Unassembled WGS sequence"/>
</dbReference>
<keyword evidence="7" id="KW-0969">Cilium</keyword>
<evidence type="ECO:0000256" key="2">
    <source>
        <dbReference type="ARBA" id="ARBA00008787"/>
    </source>
</evidence>
<evidence type="ECO:0000313" key="7">
    <source>
        <dbReference type="EMBL" id="OZS78410.1"/>
    </source>
</evidence>
<evidence type="ECO:0000256" key="4">
    <source>
        <dbReference type="ARBA" id="ARBA00022795"/>
    </source>
</evidence>
<comment type="caution">
    <text evidence="7">The sequence shown here is derived from an EMBL/GenBank/DDBJ whole genome shotgun (WGS) entry which is preliminary data.</text>
</comment>
<keyword evidence="5" id="KW-0143">Chaperone</keyword>
<keyword evidence="7" id="KW-0282">Flagellum</keyword>
<dbReference type="GO" id="GO:0071973">
    <property type="term" value="P:bacterial-type flagellum-dependent cell motility"/>
    <property type="evidence" value="ECO:0007669"/>
    <property type="project" value="TreeGrafter"/>
</dbReference>
<name>A0A264W4A8_9BACL</name>
<proteinExistence type="inferred from homology"/>
<gene>
    <name evidence="7" type="primary">fliS</name>
    <name evidence="7" type="ORF">CF394_06535</name>
</gene>
<sequence>MSNVHSAYQTYQTTAVQTATPQELSLMLYNGCLKFIKLANKALEEGKIEQKHTNLLKAQAIISQFRITLDMDVPISENLDALYEFINQQLVEANTTNDQAKLAVAEELVTELRDTWKTMMKTAASV</sequence>
<evidence type="ECO:0000256" key="3">
    <source>
        <dbReference type="ARBA" id="ARBA00022490"/>
    </source>
</evidence>
<evidence type="ECO:0000256" key="5">
    <source>
        <dbReference type="ARBA" id="ARBA00023186"/>
    </source>
</evidence>
<dbReference type="PANTHER" id="PTHR34773:SF1">
    <property type="entry name" value="FLAGELLAR SECRETION CHAPERONE FLIS"/>
    <property type="match status" value="1"/>
</dbReference>
<organism evidence="7 8">
    <name type="scientific">Tetzosporium hominis</name>
    <dbReference type="NCBI Taxonomy" id="2020506"/>
    <lineage>
        <taxon>Bacteria</taxon>
        <taxon>Bacillati</taxon>
        <taxon>Bacillota</taxon>
        <taxon>Bacilli</taxon>
        <taxon>Bacillales</taxon>
        <taxon>Caryophanaceae</taxon>
        <taxon>Tetzosporium</taxon>
    </lineage>
</organism>
<dbReference type="OrthoDB" id="1524959at2"/>
<dbReference type="PIRSF" id="PIRSF039090">
    <property type="entry name" value="Flis"/>
    <property type="match status" value="1"/>
</dbReference>
<evidence type="ECO:0000256" key="1">
    <source>
        <dbReference type="ARBA" id="ARBA00004514"/>
    </source>
</evidence>
<dbReference type="GO" id="GO:0005829">
    <property type="term" value="C:cytosol"/>
    <property type="evidence" value="ECO:0007669"/>
    <property type="project" value="UniProtKB-SubCell"/>
</dbReference>
<dbReference type="InterPro" id="IPR003713">
    <property type="entry name" value="FliS"/>
</dbReference>
<accession>A0A264W4A8</accession>
<dbReference type="EMBL" id="NOKQ01000196">
    <property type="protein sequence ID" value="OZS78410.1"/>
    <property type="molecule type" value="Genomic_DNA"/>
</dbReference>
<dbReference type="GO" id="GO:0044780">
    <property type="term" value="P:bacterial-type flagellum assembly"/>
    <property type="evidence" value="ECO:0007669"/>
    <property type="project" value="InterPro"/>
</dbReference>
<dbReference type="NCBIfam" id="TIGR00208">
    <property type="entry name" value="fliS"/>
    <property type="match status" value="1"/>
</dbReference>
<dbReference type="PANTHER" id="PTHR34773">
    <property type="entry name" value="FLAGELLAR SECRETION CHAPERONE FLIS"/>
    <property type="match status" value="1"/>
</dbReference>
<keyword evidence="3 6" id="KW-0963">Cytoplasm</keyword>
<protein>
    <recommendedName>
        <fullName evidence="6">Flagellar secretion chaperone FliS</fullName>
    </recommendedName>
</protein>